<sequence>MDQYPGKSPNTYGQPQSDGQHFEYRQPPMYDQPSGYGYPGQPNAITTQGNVSYVSPNTVIVTSGERPPNGMVLAILTCIFCFWPTGVCAIMYASQANSEVDNNVAWSKYRTSRTLSIVSIVVGLIWIAIAIWRIVYAVNYANQYYSYTING</sequence>
<accession>A0ABD3X3D4</accession>
<evidence type="ECO:0000256" key="7">
    <source>
        <dbReference type="SAM" id="Phobius"/>
    </source>
</evidence>
<dbReference type="PANTHER" id="PTHR14948">
    <property type="entry name" value="NG5"/>
    <property type="match status" value="1"/>
</dbReference>
<comment type="subcellular location">
    <subcellularLocation>
        <location evidence="1">Membrane</location>
    </subcellularLocation>
</comment>
<evidence type="ECO:0000313" key="9">
    <source>
        <dbReference type="Proteomes" id="UP001634394"/>
    </source>
</evidence>
<evidence type="ECO:0000256" key="2">
    <source>
        <dbReference type="ARBA" id="ARBA00006843"/>
    </source>
</evidence>
<evidence type="ECO:0000313" key="8">
    <source>
        <dbReference type="EMBL" id="KAL3880759.1"/>
    </source>
</evidence>
<keyword evidence="9" id="KW-1185">Reference proteome</keyword>
<feature type="region of interest" description="Disordered" evidence="6">
    <location>
        <begin position="1"/>
        <end position="26"/>
    </location>
</feature>
<dbReference type="GO" id="GO:0016020">
    <property type="term" value="C:membrane"/>
    <property type="evidence" value="ECO:0007669"/>
    <property type="project" value="UniProtKB-SubCell"/>
</dbReference>
<protein>
    <submittedName>
        <fullName evidence="8">Uncharacterized protein</fullName>
    </submittedName>
</protein>
<dbReference type="InterPro" id="IPR007593">
    <property type="entry name" value="CD225/Dispanin_fam"/>
</dbReference>
<dbReference type="Proteomes" id="UP001634394">
    <property type="component" value="Unassembled WGS sequence"/>
</dbReference>
<dbReference type="Pfam" id="PF04505">
    <property type="entry name" value="CD225"/>
    <property type="match status" value="1"/>
</dbReference>
<feature type="transmembrane region" description="Helical" evidence="7">
    <location>
        <begin position="71"/>
        <end position="93"/>
    </location>
</feature>
<keyword evidence="3 7" id="KW-0812">Transmembrane</keyword>
<evidence type="ECO:0000256" key="5">
    <source>
        <dbReference type="ARBA" id="ARBA00023136"/>
    </source>
</evidence>
<evidence type="ECO:0000256" key="3">
    <source>
        <dbReference type="ARBA" id="ARBA00022692"/>
    </source>
</evidence>
<keyword evidence="4 7" id="KW-1133">Transmembrane helix</keyword>
<proteinExistence type="inferred from homology"/>
<keyword evidence="5 7" id="KW-0472">Membrane</keyword>
<comment type="similarity">
    <text evidence="2">Belongs to the CD225/Dispanin family.</text>
</comment>
<reference evidence="8 9" key="1">
    <citation type="submission" date="2024-11" db="EMBL/GenBank/DDBJ databases">
        <title>Chromosome-level genome assembly of the freshwater bivalve Anodonta woodiana.</title>
        <authorList>
            <person name="Chen X."/>
        </authorList>
    </citation>
    <scope>NUCLEOTIDE SEQUENCE [LARGE SCALE GENOMIC DNA]</scope>
    <source>
        <strain evidence="8">MN2024</strain>
        <tissue evidence="8">Gills</tissue>
    </source>
</reference>
<feature type="transmembrane region" description="Helical" evidence="7">
    <location>
        <begin position="114"/>
        <end position="135"/>
    </location>
</feature>
<dbReference type="PANTHER" id="PTHR14948:SF25">
    <property type="entry name" value="DUF4190 DOMAIN-CONTAINING PROTEIN"/>
    <property type="match status" value="1"/>
</dbReference>
<dbReference type="InterPro" id="IPR051423">
    <property type="entry name" value="CD225/Dispanin"/>
</dbReference>
<evidence type="ECO:0000256" key="6">
    <source>
        <dbReference type="SAM" id="MobiDB-lite"/>
    </source>
</evidence>
<organism evidence="8 9">
    <name type="scientific">Sinanodonta woodiana</name>
    <name type="common">Chinese pond mussel</name>
    <name type="synonym">Anodonta woodiana</name>
    <dbReference type="NCBI Taxonomy" id="1069815"/>
    <lineage>
        <taxon>Eukaryota</taxon>
        <taxon>Metazoa</taxon>
        <taxon>Spiralia</taxon>
        <taxon>Lophotrochozoa</taxon>
        <taxon>Mollusca</taxon>
        <taxon>Bivalvia</taxon>
        <taxon>Autobranchia</taxon>
        <taxon>Heteroconchia</taxon>
        <taxon>Palaeoheterodonta</taxon>
        <taxon>Unionida</taxon>
        <taxon>Unionoidea</taxon>
        <taxon>Unionidae</taxon>
        <taxon>Unioninae</taxon>
        <taxon>Sinanodonta</taxon>
    </lineage>
</organism>
<name>A0ABD3X3D4_SINWO</name>
<evidence type="ECO:0000256" key="1">
    <source>
        <dbReference type="ARBA" id="ARBA00004370"/>
    </source>
</evidence>
<feature type="compositionally biased region" description="Polar residues" evidence="6">
    <location>
        <begin position="8"/>
        <end position="19"/>
    </location>
</feature>
<comment type="caution">
    <text evidence="8">The sequence shown here is derived from an EMBL/GenBank/DDBJ whole genome shotgun (WGS) entry which is preliminary data.</text>
</comment>
<gene>
    <name evidence="8" type="ORF">ACJMK2_032974</name>
</gene>
<dbReference type="AlphaFoldDB" id="A0ABD3X3D4"/>
<dbReference type="EMBL" id="JBJQND010000004">
    <property type="protein sequence ID" value="KAL3880759.1"/>
    <property type="molecule type" value="Genomic_DNA"/>
</dbReference>
<evidence type="ECO:0000256" key="4">
    <source>
        <dbReference type="ARBA" id="ARBA00022989"/>
    </source>
</evidence>